<comment type="caution">
    <text evidence="1">The sequence shown here is derived from an EMBL/GenBank/DDBJ whole genome shotgun (WGS) entry which is preliminary data.</text>
</comment>
<proteinExistence type="predicted"/>
<sequence>MSTTASPARRLAGYRYRRRLDRLHILERRPAMHRALRPRYKGPDAKTIGPTFAAVIDALARALVDAAQTLFRLRAAPRTLPVPEVGGTRWIRS</sequence>
<name>A0ABU2QUU6_9ACTN</name>
<gene>
    <name evidence="1" type="ORF">RM698_01690</name>
</gene>
<dbReference type="RefSeq" id="WP_234009410.1">
    <property type="nucleotide sequence ID" value="NZ_JAVRET010000002.1"/>
</dbReference>
<protein>
    <submittedName>
        <fullName evidence="1">Uncharacterized protein</fullName>
    </submittedName>
</protein>
<dbReference type="Proteomes" id="UP001183610">
    <property type="component" value="Unassembled WGS sequence"/>
</dbReference>
<evidence type="ECO:0000313" key="2">
    <source>
        <dbReference type="Proteomes" id="UP001183610"/>
    </source>
</evidence>
<keyword evidence="2" id="KW-1185">Reference proteome</keyword>
<dbReference type="EMBL" id="JAVRET010000002">
    <property type="protein sequence ID" value="MDT0407763.1"/>
    <property type="molecule type" value="Genomic_DNA"/>
</dbReference>
<evidence type="ECO:0000313" key="1">
    <source>
        <dbReference type="EMBL" id="MDT0407763.1"/>
    </source>
</evidence>
<organism evidence="1 2">
    <name type="scientific">Streptomyces evansiae</name>
    <dbReference type="NCBI Taxonomy" id="3075535"/>
    <lineage>
        <taxon>Bacteria</taxon>
        <taxon>Bacillati</taxon>
        <taxon>Actinomycetota</taxon>
        <taxon>Actinomycetes</taxon>
        <taxon>Kitasatosporales</taxon>
        <taxon>Streptomycetaceae</taxon>
        <taxon>Streptomyces</taxon>
    </lineage>
</organism>
<reference evidence="2" key="1">
    <citation type="submission" date="2023-07" db="EMBL/GenBank/DDBJ databases">
        <title>30 novel species of actinomycetes from the DSMZ collection.</title>
        <authorList>
            <person name="Nouioui I."/>
        </authorList>
    </citation>
    <scope>NUCLEOTIDE SEQUENCE [LARGE SCALE GENOMIC DNA]</scope>
    <source>
        <strain evidence="2">DSM 41979</strain>
    </source>
</reference>
<accession>A0ABU2QUU6</accession>